<dbReference type="Proteomes" id="UP000734854">
    <property type="component" value="Unassembled WGS sequence"/>
</dbReference>
<feature type="region of interest" description="Disordered" evidence="1">
    <location>
        <begin position="86"/>
        <end position="109"/>
    </location>
</feature>
<protein>
    <submittedName>
        <fullName evidence="2">Uncharacterized protein</fullName>
    </submittedName>
</protein>
<feature type="compositionally biased region" description="Basic and acidic residues" evidence="1">
    <location>
        <begin position="98"/>
        <end position="109"/>
    </location>
</feature>
<proteinExistence type="predicted"/>
<comment type="caution">
    <text evidence="2">The sequence shown here is derived from an EMBL/GenBank/DDBJ whole genome shotgun (WGS) entry which is preliminary data.</text>
</comment>
<keyword evidence="3" id="KW-1185">Reference proteome</keyword>
<feature type="region of interest" description="Disordered" evidence="1">
    <location>
        <begin position="322"/>
        <end position="348"/>
    </location>
</feature>
<feature type="compositionally biased region" description="Low complexity" evidence="1">
    <location>
        <begin position="333"/>
        <end position="348"/>
    </location>
</feature>
<evidence type="ECO:0000313" key="3">
    <source>
        <dbReference type="Proteomes" id="UP000734854"/>
    </source>
</evidence>
<name>A0A8J5BBR1_ZINOF</name>
<dbReference type="PANTHER" id="PTHR33499">
    <property type="entry name" value="OS12G0282400 PROTEIN-RELATED"/>
    <property type="match status" value="1"/>
</dbReference>
<organism evidence="2 3">
    <name type="scientific">Zingiber officinale</name>
    <name type="common">Ginger</name>
    <name type="synonym">Amomum zingiber</name>
    <dbReference type="NCBI Taxonomy" id="94328"/>
    <lineage>
        <taxon>Eukaryota</taxon>
        <taxon>Viridiplantae</taxon>
        <taxon>Streptophyta</taxon>
        <taxon>Embryophyta</taxon>
        <taxon>Tracheophyta</taxon>
        <taxon>Spermatophyta</taxon>
        <taxon>Magnoliopsida</taxon>
        <taxon>Liliopsida</taxon>
        <taxon>Zingiberales</taxon>
        <taxon>Zingiberaceae</taxon>
        <taxon>Zingiber</taxon>
    </lineage>
</organism>
<evidence type="ECO:0000313" key="2">
    <source>
        <dbReference type="EMBL" id="KAG6468549.1"/>
    </source>
</evidence>
<gene>
    <name evidence="2" type="ORF">ZIOFF_073237</name>
</gene>
<sequence>MASLLRRDSTGPFFLPTHSIPRFFLPHSCALPPSSGETPPTLHRTPCLFLPSDEVTLPSFLDNVFKLSVLHSMPPKRIEHLPVLETPIDDSSSSGRPIRRETRGTHSDRLRRQISHRGRLPVTFRQSDGHPIGPNAASFMTELGLSVKKFAPLQAKSWKHIPAENKRMIYDRISAAFDISFQEGSSSVMKETDRLMSARYRDNRSKMHNHYKKLSHLPPVERRQHIPIEFCETQDDWDYMCTLFESEAFQKRSAINVENRGKLPYNHRGGSKSFIQYSYDGDDMVRLRDECILSQNLEDVIDEVQIADTVCDQVLGTRSGYIRGLGSGPKPVRSTSSDATSSSRSTNAALRERLESTQDELANTKIQLANTQDELASIKSRQNMFEQILNRLAPGALDSLIQDSSSAPPPPPPS</sequence>
<evidence type="ECO:0000256" key="1">
    <source>
        <dbReference type="SAM" id="MobiDB-lite"/>
    </source>
</evidence>
<reference evidence="2 3" key="1">
    <citation type="submission" date="2020-08" db="EMBL/GenBank/DDBJ databases">
        <title>Plant Genome Project.</title>
        <authorList>
            <person name="Zhang R.-G."/>
        </authorList>
    </citation>
    <scope>NUCLEOTIDE SEQUENCE [LARGE SCALE GENOMIC DNA]</scope>
    <source>
        <tissue evidence="2">Rhizome</tissue>
    </source>
</reference>
<dbReference type="AlphaFoldDB" id="A0A8J5BBR1"/>
<dbReference type="EMBL" id="JACMSC010000022">
    <property type="protein sequence ID" value="KAG6468549.1"/>
    <property type="molecule type" value="Genomic_DNA"/>
</dbReference>
<dbReference type="PANTHER" id="PTHR33499:SF11">
    <property type="entry name" value="NO APICAL MERISTEM-ASSOCIATED C-TERMINAL DOMAIN-CONTAINING PROTEIN"/>
    <property type="match status" value="1"/>
</dbReference>
<accession>A0A8J5BBR1</accession>